<dbReference type="Proteomes" id="UP001172082">
    <property type="component" value="Unassembled WGS sequence"/>
</dbReference>
<protein>
    <submittedName>
        <fullName evidence="2">DUF1801 domain-containing protein</fullName>
    </submittedName>
</protein>
<evidence type="ECO:0000313" key="3">
    <source>
        <dbReference type="Proteomes" id="UP001172082"/>
    </source>
</evidence>
<dbReference type="SUPFAM" id="SSF159888">
    <property type="entry name" value="YdhG-like"/>
    <property type="match status" value="1"/>
</dbReference>
<dbReference type="InterPro" id="IPR014922">
    <property type="entry name" value="YdhG-like"/>
</dbReference>
<sequence>MNKNSKVDDYLSKKAHPMHAEIERVREIILTVNPEIEETIKWNSPTFMYKGNMASYFMNAKKHVSLMFHKGALIKDNTGLLEGDGKETRVAKFSDMQEIESRKSDLEAVVKEWIRMQDEG</sequence>
<dbReference type="EMBL" id="JAUJEA010000003">
    <property type="protein sequence ID" value="MDN5201908.1"/>
    <property type="molecule type" value="Genomic_DNA"/>
</dbReference>
<feature type="domain" description="YdhG-like" evidence="1">
    <location>
        <begin position="20"/>
        <end position="114"/>
    </location>
</feature>
<organism evidence="2 3">
    <name type="scientific">Splendidivirga corallicola</name>
    <dbReference type="NCBI Taxonomy" id="3051826"/>
    <lineage>
        <taxon>Bacteria</taxon>
        <taxon>Pseudomonadati</taxon>
        <taxon>Bacteroidota</taxon>
        <taxon>Cytophagia</taxon>
        <taxon>Cytophagales</taxon>
        <taxon>Splendidivirgaceae</taxon>
        <taxon>Splendidivirga</taxon>
    </lineage>
</organism>
<reference evidence="2" key="1">
    <citation type="submission" date="2023-06" db="EMBL/GenBank/DDBJ databases">
        <title>Genomic of Parafulvivirga corallium.</title>
        <authorList>
            <person name="Wang G."/>
        </authorList>
    </citation>
    <scope>NUCLEOTIDE SEQUENCE</scope>
    <source>
        <strain evidence="2">BMA10</strain>
    </source>
</reference>
<name>A0ABT8KNW5_9BACT</name>
<accession>A0ABT8KNW5</accession>
<proteinExistence type="predicted"/>
<evidence type="ECO:0000313" key="2">
    <source>
        <dbReference type="EMBL" id="MDN5201908.1"/>
    </source>
</evidence>
<comment type="caution">
    <text evidence="2">The sequence shown here is derived from an EMBL/GenBank/DDBJ whole genome shotgun (WGS) entry which is preliminary data.</text>
</comment>
<evidence type="ECO:0000259" key="1">
    <source>
        <dbReference type="Pfam" id="PF08818"/>
    </source>
</evidence>
<keyword evidence="3" id="KW-1185">Reference proteome</keyword>
<gene>
    <name evidence="2" type="ORF">QQ008_11055</name>
</gene>
<dbReference type="Gene3D" id="3.90.1150.200">
    <property type="match status" value="1"/>
</dbReference>
<dbReference type="RefSeq" id="WP_346751932.1">
    <property type="nucleotide sequence ID" value="NZ_JAUJEA010000003.1"/>
</dbReference>
<dbReference type="Pfam" id="PF08818">
    <property type="entry name" value="DUF1801"/>
    <property type="match status" value="1"/>
</dbReference>